<feature type="compositionally biased region" description="Low complexity" evidence="1">
    <location>
        <begin position="105"/>
        <end position="124"/>
    </location>
</feature>
<dbReference type="Pfam" id="PF02371">
    <property type="entry name" value="Transposase_20"/>
    <property type="match status" value="1"/>
</dbReference>
<organism evidence="3 4">
    <name type="scientific">Streptomyces guryensis</name>
    <dbReference type="NCBI Taxonomy" id="2886947"/>
    <lineage>
        <taxon>Bacteria</taxon>
        <taxon>Bacillati</taxon>
        <taxon>Actinomycetota</taxon>
        <taxon>Actinomycetes</taxon>
        <taxon>Kitasatosporales</taxon>
        <taxon>Streptomycetaceae</taxon>
        <taxon>Streptomyces</taxon>
    </lineage>
</organism>
<dbReference type="EMBL" id="JAJSBI010000048">
    <property type="protein sequence ID" value="MCD9880820.1"/>
    <property type="molecule type" value="Genomic_DNA"/>
</dbReference>
<accession>A0A9Q3W0A8</accession>
<feature type="domain" description="Transposase IS116/IS110/IS902 C-terminal" evidence="2">
    <location>
        <begin position="33"/>
        <end position="95"/>
    </location>
</feature>
<sequence>MLALLVQLEAACTAADNLSEAEEDTFPQHPDAEIVLSFPRLGIQLASRVLAEVGDDRNCFADACGLRAYASASPITRPTGQKASITRRGPRGARRRARDRPGKPLQPHARPAPALPLPATGTAP</sequence>
<evidence type="ECO:0000313" key="4">
    <source>
        <dbReference type="Proteomes" id="UP001108029"/>
    </source>
</evidence>
<protein>
    <submittedName>
        <fullName evidence="3">IS110 family transposase</fullName>
    </submittedName>
</protein>
<dbReference type="Proteomes" id="UP001108029">
    <property type="component" value="Unassembled WGS sequence"/>
</dbReference>
<gene>
    <name evidence="3" type="ORF">LJ657_46250</name>
</gene>
<dbReference type="RefSeq" id="WP_232655741.1">
    <property type="nucleotide sequence ID" value="NZ_JAJSBI010000048.1"/>
</dbReference>
<evidence type="ECO:0000256" key="1">
    <source>
        <dbReference type="SAM" id="MobiDB-lite"/>
    </source>
</evidence>
<comment type="caution">
    <text evidence="3">The sequence shown here is derived from an EMBL/GenBank/DDBJ whole genome shotgun (WGS) entry which is preliminary data.</text>
</comment>
<dbReference type="GO" id="GO:0006313">
    <property type="term" value="P:DNA transposition"/>
    <property type="evidence" value="ECO:0007669"/>
    <property type="project" value="InterPro"/>
</dbReference>
<evidence type="ECO:0000259" key="2">
    <source>
        <dbReference type="Pfam" id="PF02371"/>
    </source>
</evidence>
<feature type="compositionally biased region" description="Basic residues" evidence="1">
    <location>
        <begin position="88"/>
        <end position="98"/>
    </location>
</feature>
<proteinExistence type="predicted"/>
<dbReference type="AlphaFoldDB" id="A0A9Q3W0A8"/>
<reference evidence="3" key="1">
    <citation type="submission" date="2021-12" db="EMBL/GenBank/DDBJ databases">
        <authorList>
            <person name="Lee J.-H."/>
            <person name="Kim S.-B."/>
        </authorList>
    </citation>
    <scope>NUCLEOTIDE SEQUENCE</scope>
    <source>
        <strain evidence="3">NR30</strain>
    </source>
</reference>
<feature type="compositionally biased region" description="Polar residues" evidence="1">
    <location>
        <begin position="73"/>
        <end position="84"/>
    </location>
</feature>
<evidence type="ECO:0000313" key="3">
    <source>
        <dbReference type="EMBL" id="MCD9880820.1"/>
    </source>
</evidence>
<dbReference type="InterPro" id="IPR003346">
    <property type="entry name" value="Transposase_20"/>
</dbReference>
<dbReference type="GO" id="GO:0004803">
    <property type="term" value="F:transposase activity"/>
    <property type="evidence" value="ECO:0007669"/>
    <property type="project" value="InterPro"/>
</dbReference>
<feature type="region of interest" description="Disordered" evidence="1">
    <location>
        <begin position="71"/>
        <end position="124"/>
    </location>
</feature>
<name>A0A9Q3W0A8_9ACTN</name>
<keyword evidence="4" id="KW-1185">Reference proteome</keyword>
<dbReference type="GO" id="GO:0003677">
    <property type="term" value="F:DNA binding"/>
    <property type="evidence" value="ECO:0007669"/>
    <property type="project" value="InterPro"/>
</dbReference>